<evidence type="ECO:0000313" key="1">
    <source>
        <dbReference type="EMBL" id="SVA75644.1"/>
    </source>
</evidence>
<proteinExistence type="predicted"/>
<name>A0A381YF84_9ZZZZ</name>
<sequence>MDWLRKLKIGFVPVGKNLGEHPADRRRFLYYAKKRNINFEIASVDGQYDVVILTQAADHSQWIRRANSKSRYIFDFVDSYLDVDPYNIKNLARGTAKYLSRQQKYFRPNYWKTMEEMCACSEAVVCVSDEQANSIRPFCKNVYKILDVMDEAVTNIKTDYSVGPVFNLVWEGLPWNLAHFYEIKEILSHIDQNNPIALHFITDVQYFQYLNSYHKKNSMDLINKIFHRSYLYQWNVTTFSNIALACDAAIIPLDDNPLNKGKPENKLILLWKLGLPVITSASPAYDRAMKKAGLNQACHNPKDWVDQIEKLINDNQYRETTGIRAREFAEKEYHTNKVIEQWDKIFINHFS</sequence>
<protein>
    <recommendedName>
        <fullName evidence="2">Glycosyl transferase family 1 domain-containing protein</fullName>
    </recommendedName>
</protein>
<organism evidence="1">
    <name type="scientific">marine metagenome</name>
    <dbReference type="NCBI Taxonomy" id="408172"/>
    <lineage>
        <taxon>unclassified sequences</taxon>
        <taxon>metagenomes</taxon>
        <taxon>ecological metagenomes</taxon>
    </lineage>
</organism>
<dbReference type="SUPFAM" id="SSF53756">
    <property type="entry name" value="UDP-Glycosyltransferase/glycogen phosphorylase"/>
    <property type="match status" value="1"/>
</dbReference>
<gene>
    <name evidence="1" type="ORF">METZ01_LOCUS128498</name>
</gene>
<evidence type="ECO:0008006" key="2">
    <source>
        <dbReference type="Google" id="ProtNLM"/>
    </source>
</evidence>
<dbReference type="Gene3D" id="3.40.50.2000">
    <property type="entry name" value="Glycogen Phosphorylase B"/>
    <property type="match status" value="1"/>
</dbReference>
<accession>A0A381YF84</accession>
<dbReference type="EMBL" id="UINC01018090">
    <property type="protein sequence ID" value="SVA75644.1"/>
    <property type="molecule type" value="Genomic_DNA"/>
</dbReference>
<reference evidence="1" key="1">
    <citation type="submission" date="2018-05" db="EMBL/GenBank/DDBJ databases">
        <authorList>
            <person name="Lanie J.A."/>
            <person name="Ng W.-L."/>
            <person name="Kazmierczak K.M."/>
            <person name="Andrzejewski T.M."/>
            <person name="Davidsen T.M."/>
            <person name="Wayne K.J."/>
            <person name="Tettelin H."/>
            <person name="Glass J.I."/>
            <person name="Rusch D."/>
            <person name="Podicherti R."/>
            <person name="Tsui H.-C.T."/>
            <person name="Winkler M.E."/>
        </authorList>
    </citation>
    <scope>NUCLEOTIDE SEQUENCE</scope>
</reference>
<dbReference type="AlphaFoldDB" id="A0A381YF84"/>